<name>A0A521CV78_9FLAO</name>
<organism evidence="1 2">
    <name type="scientific">Chryseobacterium rhizoplanae</name>
    <dbReference type="NCBI Taxonomy" id="1609531"/>
    <lineage>
        <taxon>Bacteria</taxon>
        <taxon>Pseudomonadati</taxon>
        <taxon>Bacteroidota</taxon>
        <taxon>Flavobacteriia</taxon>
        <taxon>Flavobacteriales</taxon>
        <taxon>Weeksellaceae</taxon>
        <taxon>Chryseobacterium group</taxon>
        <taxon>Chryseobacterium</taxon>
    </lineage>
</organism>
<gene>
    <name evidence="1" type="ORF">SAMN06265171_103410</name>
</gene>
<evidence type="ECO:0000313" key="2">
    <source>
        <dbReference type="Proteomes" id="UP000316916"/>
    </source>
</evidence>
<protein>
    <submittedName>
        <fullName evidence="1">Uncharacterized protein</fullName>
    </submittedName>
</protein>
<evidence type="ECO:0000313" key="1">
    <source>
        <dbReference type="EMBL" id="SMO63335.1"/>
    </source>
</evidence>
<dbReference type="AlphaFoldDB" id="A0A521CV78"/>
<proteinExistence type="predicted"/>
<reference evidence="1 2" key="1">
    <citation type="submission" date="2017-05" db="EMBL/GenBank/DDBJ databases">
        <authorList>
            <person name="Varghese N."/>
            <person name="Submissions S."/>
        </authorList>
    </citation>
    <scope>NUCLEOTIDE SEQUENCE [LARGE SCALE GENOMIC DNA]</scope>
    <source>
        <strain evidence="1 2">DSM 29371</strain>
    </source>
</reference>
<dbReference type="EMBL" id="FXTC01000003">
    <property type="protein sequence ID" value="SMO63335.1"/>
    <property type="molecule type" value="Genomic_DNA"/>
</dbReference>
<accession>A0A521CV78</accession>
<sequence length="140" mass="16685">MKILYFISLLFSLCIYGQSHTIQWYMDNRLPQISIRDTLKDKYNFIWLFMKGRVLRYGGSNFVEYKNFKLKNVSFGDYSGVFKKKENDGPVIFKNYALDFHMVIQLLIKINSEMTFHQNTLKGISLKSLLKYDKKNTHCR</sequence>
<keyword evidence="2" id="KW-1185">Reference proteome</keyword>
<dbReference type="Proteomes" id="UP000316916">
    <property type="component" value="Unassembled WGS sequence"/>
</dbReference>